<reference evidence="1" key="1">
    <citation type="journal article" date="2020" name="Ecol. Evol.">
        <title>Genome structure and content of the rice root-knot nematode (Meloidogyne graminicola).</title>
        <authorList>
            <person name="Phan N.T."/>
            <person name="Danchin E.G.J."/>
            <person name="Klopp C."/>
            <person name="Perfus-Barbeoch L."/>
            <person name="Kozlowski D.K."/>
            <person name="Koutsovoulos G.D."/>
            <person name="Lopez-Roques C."/>
            <person name="Bouchez O."/>
            <person name="Zahm M."/>
            <person name="Besnard G."/>
            <person name="Bellafiore S."/>
        </authorList>
    </citation>
    <scope>NUCLEOTIDE SEQUENCE</scope>
    <source>
        <strain evidence="1">VN-18</strain>
    </source>
</reference>
<evidence type="ECO:0000313" key="2">
    <source>
        <dbReference type="Proteomes" id="UP000605970"/>
    </source>
</evidence>
<keyword evidence="2" id="KW-1185">Reference proteome</keyword>
<organism evidence="1 2">
    <name type="scientific">Meloidogyne graminicola</name>
    <dbReference type="NCBI Taxonomy" id="189291"/>
    <lineage>
        <taxon>Eukaryota</taxon>
        <taxon>Metazoa</taxon>
        <taxon>Ecdysozoa</taxon>
        <taxon>Nematoda</taxon>
        <taxon>Chromadorea</taxon>
        <taxon>Rhabditida</taxon>
        <taxon>Tylenchina</taxon>
        <taxon>Tylenchomorpha</taxon>
        <taxon>Tylenchoidea</taxon>
        <taxon>Meloidogynidae</taxon>
        <taxon>Meloidogyninae</taxon>
        <taxon>Meloidogyne</taxon>
    </lineage>
</organism>
<comment type="caution">
    <text evidence="1">The sequence shown here is derived from an EMBL/GenBank/DDBJ whole genome shotgun (WGS) entry which is preliminary data.</text>
</comment>
<dbReference type="Gene3D" id="1.10.510.10">
    <property type="entry name" value="Transferase(Phosphotransferase) domain 1"/>
    <property type="match status" value="1"/>
</dbReference>
<evidence type="ECO:0000313" key="1">
    <source>
        <dbReference type="EMBL" id="KAF7632679.1"/>
    </source>
</evidence>
<gene>
    <name evidence="1" type="ORF">Mgra_00007901</name>
</gene>
<name>A0A8S9ZHI0_9BILA</name>
<dbReference type="Proteomes" id="UP000605970">
    <property type="component" value="Unassembled WGS sequence"/>
</dbReference>
<accession>A0A8S9ZHI0</accession>
<dbReference type="GO" id="GO:0016301">
    <property type="term" value="F:kinase activity"/>
    <property type="evidence" value="ECO:0007669"/>
    <property type="project" value="UniProtKB-KW"/>
</dbReference>
<dbReference type="InterPro" id="IPR011009">
    <property type="entry name" value="Kinase-like_dom_sf"/>
</dbReference>
<dbReference type="AlphaFoldDB" id="A0A8S9ZHI0"/>
<dbReference type="EMBL" id="JABEBT010000096">
    <property type="protein sequence ID" value="KAF7632679.1"/>
    <property type="molecule type" value="Genomic_DNA"/>
</dbReference>
<sequence>MYIVLELGDLNLKEYFHKTIREQVRGEILPRTNEDILIKIIKGAAKALKQFHKFGIHGDIKSDNFVVSLEQNPELDFIELN</sequence>
<keyword evidence="1" id="KW-0418">Kinase</keyword>
<dbReference type="SUPFAM" id="SSF56112">
    <property type="entry name" value="Protein kinase-like (PK-like)"/>
    <property type="match status" value="1"/>
</dbReference>
<proteinExistence type="predicted"/>
<protein>
    <submittedName>
        <fullName evidence="1">Protein kinase domain-containing protein</fullName>
    </submittedName>
</protein>
<keyword evidence="1" id="KW-0808">Transferase</keyword>